<evidence type="ECO:0000313" key="2">
    <source>
        <dbReference type="EMBL" id="OOF92015.1"/>
    </source>
</evidence>
<dbReference type="AlphaFoldDB" id="A0A1R3RBZ9"/>
<name>A0A1R3RBZ9_ASPC5</name>
<sequence length="87" mass="9154">MISGPAGGPAPWVPMLPGCLPQHSGVVWSDHTRASSVPIRLNQAQPVARDGNPGRRSSAESLLRTPAGSAPHGARFSRARPKRARSL</sequence>
<feature type="region of interest" description="Disordered" evidence="1">
    <location>
        <begin position="37"/>
        <end position="87"/>
    </location>
</feature>
<dbReference type="Proteomes" id="UP000188318">
    <property type="component" value="Unassembled WGS sequence"/>
</dbReference>
<evidence type="ECO:0000256" key="1">
    <source>
        <dbReference type="SAM" id="MobiDB-lite"/>
    </source>
</evidence>
<evidence type="ECO:0000313" key="3">
    <source>
        <dbReference type="Proteomes" id="UP000188318"/>
    </source>
</evidence>
<dbReference type="VEuPathDB" id="FungiDB:ASPCADRAFT_210451"/>
<protein>
    <submittedName>
        <fullName evidence="2">Uncharacterized protein</fullName>
    </submittedName>
</protein>
<reference evidence="3" key="1">
    <citation type="journal article" date="2017" name="Genome Biol.">
        <title>Comparative genomics reveals high biological diversity and specific adaptations in the industrially and medically important fungal genus Aspergillus.</title>
        <authorList>
            <person name="de Vries R.P."/>
            <person name="Riley R."/>
            <person name="Wiebenga A."/>
            <person name="Aguilar-Osorio G."/>
            <person name="Amillis S."/>
            <person name="Uchima C.A."/>
            <person name="Anderluh G."/>
            <person name="Asadollahi M."/>
            <person name="Askin M."/>
            <person name="Barry K."/>
            <person name="Battaglia E."/>
            <person name="Bayram O."/>
            <person name="Benocci T."/>
            <person name="Braus-Stromeyer S.A."/>
            <person name="Caldana C."/>
            <person name="Canovas D."/>
            <person name="Cerqueira G.C."/>
            <person name="Chen F."/>
            <person name="Chen W."/>
            <person name="Choi C."/>
            <person name="Clum A."/>
            <person name="Dos Santos R.A."/>
            <person name="Damasio A.R."/>
            <person name="Diallinas G."/>
            <person name="Emri T."/>
            <person name="Fekete E."/>
            <person name="Flipphi M."/>
            <person name="Freyberg S."/>
            <person name="Gallo A."/>
            <person name="Gournas C."/>
            <person name="Habgood R."/>
            <person name="Hainaut M."/>
            <person name="Harispe M.L."/>
            <person name="Henrissat B."/>
            <person name="Hilden K.S."/>
            <person name="Hope R."/>
            <person name="Hossain A."/>
            <person name="Karabika E."/>
            <person name="Karaffa L."/>
            <person name="Karanyi Z."/>
            <person name="Krasevec N."/>
            <person name="Kuo A."/>
            <person name="Kusch H."/>
            <person name="LaButti K."/>
            <person name="Lagendijk E.L."/>
            <person name="Lapidus A."/>
            <person name="Levasseur A."/>
            <person name="Lindquist E."/>
            <person name="Lipzen A."/>
            <person name="Logrieco A.F."/>
            <person name="MacCabe A."/>
            <person name="Maekelae M.R."/>
            <person name="Malavazi I."/>
            <person name="Melin P."/>
            <person name="Meyer V."/>
            <person name="Mielnichuk N."/>
            <person name="Miskei M."/>
            <person name="Molnar A.P."/>
            <person name="Mule G."/>
            <person name="Ngan C.Y."/>
            <person name="Orejas M."/>
            <person name="Orosz E."/>
            <person name="Ouedraogo J.P."/>
            <person name="Overkamp K.M."/>
            <person name="Park H.-S."/>
            <person name="Perrone G."/>
            <person name="Piumi F."/>
            <person name="Punt P.J."/>
            <person name="Ram A.F."/>
            <person name="Ramon A."/>
            <person name="Rauscher S."/>
            <person name="Record E."/>
            <person name="Riano-Pachon D.M."/>
            <person name="Robert V."/>
            <person name="Roehrig J."/>
            <person name="Ruller R."/>
            <person name="Salamov A."/>
            <person name="Salih N.S."/>
            <person name="Samson R.A."/>
            <person name="Sandor E."/>
            <person name="Sanguinetti M."/>
            <person name="Schuetze T."/>
            <person name="Sepcic K."/>
            <person name="Shelest E."/>
            <person name="Sherlock G."/>
            <person name="Sophianopoulou V."/>
            <person name="Squina F.M."/>
            <person name="Sun H."/>
            <person name="Susca A."/>
            <person name="Todd R.B."/>
            <person name="Tsang A."/>
            <person name="Unkles S.E."/>
            <person name="van de Wiele N."/>
            <person name="van Rossen-Uffink D."/>
            <person name="Oliveira J.V."/>
            <person name="Vesth T.C."/>
            <person name="Visser J."/>
            <person name="Yu J.-H."/>
            <person name="Zhou M."/>
            <person name="Andersen M.R."/>
            <person name="Archer D.B."/>
            <person name="Baker S.E."/>
            <person name="Benoit I."/>
            <person name="Brakhage A.A."/>
            <person name="Braus G.H."/>
            <person name="Fischer R."/>
            <person name="Frisvad J.C."/>
            <person name="Goldman G.H."/>
            <person name="Houbraken J."/>
            <person name="Oakley B."/>
            <person name="Pocsi I."/>
            <person name="Scazzocchio C."/>
            <person name="Seiboth B."/>
            <person name="vanKuyk P.A."/>
            <person name="Wortman J."/>
            <person name="Dyer P.S."/>
            <person name="Grigoriev I.V."/>
        </authorList>
    </citation>
    <scope>NUCLEOTIDE SEQUENCE [LARGE SCALE GENOMIC DNA]</scope>
    <source>
        <strain evidence="3">ITEM 5010</strain>
    </source>
</reference>
<feature type="non-terminal residue" evidence="2">
    <location>
        <position position="87"/>
    </location>
</feature>
<feature type="compositionally biased region" description="Basic residues" evidence="1">
    <location>
        <begin position="75"/>
        <end position="87"/>
    </location>
</feature>
<organism evidence="2 3">
    <name type="scientific">Aspergillus carbonarius (strain ITEM 5010)</name>
    <dbReference type="NCBI Taxonomy" id="602072"/>
    <lineage>
        <taxon>Eukaryota</taxon>
        <taxon>Fungi</taxon>
        <taxon>Dikarya</taxon>
        <taxon>Ascomycota</taxon>
        <taxon>Pezizomycotina</taxon>
        <taxon>Eurotiomycetes</taxon>
        <taxon>Eurotiomycetidae</taxon>
        <taxon>Eurotiales</taxon>
        <taxon>Aspergillaceae</taxon>
        <taxon>Aspergillus</taxon>
        <taxon>Aspergillus subgen. Circumdati</taxon>
    </lineage>
</organism>
<keyword evidence="3" id="KW-1185">Reference proteome</keyword>
<proteinExistence type="predicted"/>
<accession>A0A1R3RBZ9</accession>
<gene>
    <name evidence="2" type="ORF">ASPCADRAFT_210451</name>
</gene>
<dbReference type="EMBL" id="KV907508">
    <property type="protein sequence ID" value="OOF92015.1"/>
    <property type="molecule type" value="Genomic_DNA"/>
</dbReference>